<dbReference type="AlphaFoldDB" id="A0A7J6W322"/>
<dbReference type="EMBL" id="JABWDY010022339">
    <property type="protein sequence ID" value="KAF5191774.1"/>
    <property type="molecule type" value="Genomic_DNA"/>
</dbReference>
<feature type="repeat" description="TPR" evidence="3">
    <location>
        <begin position="8"/>
        <end position="41"/>
    </location>
</feature>
<dbReference type="PROSITE" id="PS50005">
    <property type="entry name" value="TPR"/>
    <property type="match status" value="3"/>
</dbReference>
<evidence type="ECO:0000313" key="6">
    <source>
        <dbReference type="Proteomes" id="UP000554482"/>
    </source>
</evidence>
<accession>A0A7J6W322</accession>
<feature type="repeat" description="TPR" evidence="3">
    <location>
        <begin position="145"/>
        <end position="178"/>
    </location>
</feature>
<evidence type="ECO:0000259" key="4">
    <source>
        <dbReference type="PROSITE" id="PS50206"/>
    </source>
</evidence>
<organism evidence="5 6">
    <name type="scientific">Thalictrum thalictroides</name>
    <name type="common">Rue-anemone</name>
    <name type="synonym">Anemone thalictroides</name>
    <dbReference type="NCBI Taxonomy" id="46969"/>
    <lineage>
        <taxon>Eukaryota</taxon>
        <taxon>Viridiplantae</taxon>
        <taxon>Streptophyta</taxon>
        <taxon>Embryophyta</taxon>
        <taxon>Tracheophyta</taxon>
        <taxon>Spermatophyta</taxon>
        <taxon>Magnoliopsida</taxon>
        <taxon>Ranunculales</taxon>
        <taxon>Ranunculaceae</taxon>
        <taxon>Thalictroideae</taxon>
        <taxon>Thalictrum</taxon>
    </lineage>
</organism>
<dbReference type="PANTHER" id="PTHR15704:SF7">
    <property type="entry name" value="SUPERKILLER COMPLEX PROTEIN 3"/>
    <property type="match status" value="1"/>
</dbReference>
<reference evidence="5 6" key="1">
    <citation type="submission" date="2020-06" db="EMBL/GenBank/DDBJ databases">
        <title>Transcriptomic and genomic resources for Thalictrum thalictroides and T. hernandezii: Facilitating candidate gene discovery in an emerging model plant lineage.</title>
        <authorList>
            <person name="Arias T."/>
            <person name="Riano-Pachon D.M."/>
            <person name="Di Stilio V.S."/>
        </authorList>
    </citation>
    <scope>NUCLEOTIDE SEQUENCE [LARGE SCALE GENOMIC DNA]</scope>
    <source>
        <strain evidence="6">cv. WT478/WT964</strain>
        <tissue evidence="5">Leaves</tissue>
    </source>
</reference>
<keyword evidence="2 3" id="KW-0802">TPR repeat</keyword>
<dbReference type="Gene3D" id="1.25.40.10">
    <property type="entry name" value="Tetratricopeptide repeat domain"/>
    <property type="match status" value="3"/>
</dbReference>
<dbReference type="SMART" id="SM00028">
    <property type="entry name" value="TPR"/>
    <property type="match status" value="5"/>
</dbReference>
<comment type="caution">
    <text evidence="5">The sequence shown here is derived from an EMBL/GenBank/DDBJ whole genome shotgun (WGS) entry which is preliminary data.</text>
</comment>
<evidence type="ECO:0000256" key="1">
    <source>
        <dbReference type="ARBA" id="ARBA00022737"/>
    </source>
</evidence>
<dbReference type="PROSITE" id="PS50206">
    <property type="entry name" value="RHODANESE_3"/>
    <property type="match status" value="1"/>
</dbReference>
<evidence type="ECO:0000256" key="2">
    <source>
        <dbReference type="ARBA" id="ARBA00022803"/>
    </source>
</evidence>
<dbReference type="Proteomes" id="UP000554482">
    <property type="component" value="Unassembled WGS sequence"/>
</dbReference>
<dbReference type="GO" id="GO:0055087">
    <property type="term" value="C:Ski complex"/>
    <property type="evidence" value="ECO:0007669"/>
    <property type="project" value="InterPro"/>
</dbReference>
<dbReference type="SUPFAM" id="SSF48452">
    <property type="entry name" value="TPR-like"/>
    <property type="match status" value="3"/>
</dbReference>
<proteinExistence type="predicted"/>
<dbReference type="PANTHER" id="PTHR15704">
    <property type="entry name" value="SUPERKILLER 3 PROTEIN-RELATED"/>
    <property type="match status" value="1"/>
</dbReference>
<keyword evidence="1" id="KW-0677">Repeat</keyword>
<dbReference type="OrthoDB" id="421075at2759"/>
<dbReference type="InterPro" id="IPR039226">
    <property type="entry name" value="Ski3/TTC37"/>
</dbReference>
<feature type="domain" description="Rhodanese" evidence="4">
    <location>
        <begin position="97"/>
        <end position="136"/>
    </location>
</feature>
<name>A0A7J6W322_THATH</name>
<evidence type="ECO:0000313" key="5">
    <source>
        <dbReference type="EMBL" id="KAF5191774.1"/>
    </source>
</evidence>
<dbReference type="InterPro" id="IPR011990">
    <property type="entry name" value="TPR-like_helical_dom_sf"/>
</dbReference>
<keyword evidence="6" id="KW-1185">Reference proteome</keyword>
<sequence length="1136" mass="127728">MESKEEESEKHYNLGISLWREEEREKAVEQFVISAKLNPNNGSAFRYLGHYYSKISIDTSRASKCYTRAVNLNPNDSEAGEALCDLLDEGGKRSLEIVLCRDTSEKSPKAFWAFRRLGYLQVEMKKWSEAVQSLQNAIRGYPTCADLWEVLGLAYHRLGMLTAALKSYGRAIELVEDTCLSSRVFALVESGNLLLMLGLLGLSKECVNSGAFGWGASLLEEASSVAKATICLISNASCVWKLLGDIQVAYAKCLPWIYEDRSQSLLNVEAFRASIDSWKHKCLMSAVSASRSYQRALLLNPWQANIYIDIAISVDLIRSLEEEEEEKHDQDVWQLPSKISLGGLLLEIDNSDFWVALGCLSGYTALKQHALIRSLQLDVSLAVAWAYLGKLYRKADEKALTMQAFDHARSIDPSLALPWAGMSSNIDQSGGYTHAEAYESCLRAVQIFPLAEFQVGLGKLAFLSGHLSSPQVFGAIRQAVQRSPQFSEVHNLNGLISEARSDYQSAVVAYKIARCATNISVGPATAHLSDISVNMVRALCLSGDALEAARECEDLQKEGMLDSMGLQIYAVSLWQLGKHEQALSVARLLAANVSTMDQSTAATSISLICKLLYHISGYESTMTSILRMPKEFLKNTKISFIVSALDALDHSNQLKLVVSSTRTSLTSYEEISGMHSLIALSKSMRNGTDQSLGSQSGIAHLKKFLHMYPNSNTLRNQLGYLLLCSKEWKDIHTSVRCIVIDPPGHPVQSLRPALEILGAAGIACSEIGTTYPRFSFPTCKDQFMHGAQITQQLQRWLHQEPENHTARYLLVLNLLQKAREKRYPRHLCVMLERLVHVALSSKVYSENNVSFQYQKLQLLLCASEISFQSRDYISCIDYATQASRLSLPDNVLFFVHLLLCRVYGSQDDIAKLREEYTKCMHFKTRYPIGWICLKFLESKYRLQVDFGTVDTNLKECVEEKRCLQNKWTSIFDLVRCQSFIWDQNFLQAEEIMQNCLLAGSSESCLFLCYGAICMQIAKVNCNSHILHLAVKCLTKAQETSSIPLPFVSALLAQAEASVGSKAKWERSLRLEWFSWPQEMRPAELYFQMYLLIRQQKTGLDSSSSTYQDSNRLILRAIHLNPSCSRYWKLLYNVRNE</sequence>
<feature type="repeat" description="TPR" evidence="3">
    <location>
        <begin position="382"/>
        <end position="415"/>
    </location>
</feature>
<dbReference type="InterPro" id="IPR001763">
    <property type="entry name" value="Rhodanese-like_dom"/>
</dbReference>
<dbReference type="GO" id="GO:0006401">
    <property type="term" value="P:RNA catabolic process"/>
    <property type="evidence" value="ECO:0007669"/>
    <property type="project" value="InterPro"/>
</dbReference>
<dbReference type="InterPro" id="IPR019734">
    <property type="entry name" value="TPR_rpt"/>
</dbReference>
<gene>
    <name evidence="5" type="ORF">FRX31_018640</name>
</gene>
<protein>
    <submittedName>
        <fullName evidence="5">Tetratricopeptide repeat protein ski3</fullName>
    </submittedName>
</protein>
<dbReference type="Pfam" id="PF13432">
    <property type="entry name" value="TPR_16"/>
    <property type="match status" value="1"/>
</dbReference>
<evidence type="ECO:0000256" key="3">
    <source>
        <dbReference type="PROSITE-ProRule" id="PRU00339"/>
    </source>
</evidence>